<dbReference type="PANTHER" id="PTHR11532">
    <property type="entry name" value="PROTEASE M14 CARBOXYPEPTIDASE"/>
    <property type="match status" value="1"/>
</dbReference>
<evidence type="ECO:0000259" key="10">
    <source>
        <dbReference type="PROSITE" id="PS52035"/>
    </source>
</evidence>
<feature type="active site" description="Proton donor/acceptor" evidence="9">
    <location>
        <position position="285"/>
    </location>
</feature>
<reference evidence="12 13" key="2">
    <citation type="journal article" date="2018" name="Elife">
        <title>Firefly genomes illuminate parallel origins of bioluminescence in beetles.</title>
        <authorList>
            <person name="Fallon T.R."/>
            <person name="Lower S.E."/>
            <person name="Chang C.H."/>
            <person name="Bessho-Uehara M."/>
            <person name="Martin G.J."/>
            <person name="Bewick A.J."/>
            <person name="Behringer M."/>
            <person name="Debat H.J."/>
            <person name="Wong I."/>
            <person name="Day J.C."/>
            <person name="Suvorov A."/>
            <person name="Silva C.J."/>
            <person name="Stanger-Hall K.F."/>
            <person name="Hall D.W."/>
            <person name="Schmitz R.J."/>
            <person name="Nelson D.R."/>
            <person name="Lewis S.M."/>
            <person name="Shigenobu S."/>
            <person name="Bybee S.M."/>
            <person name="Larracuente A.M."/>
            <person name="Oba Y."/>
            <person name="Weng J.K."/>
        </authorList>
    </citation>
    <scope>NUCLEOTIDE SEQUENCE [LARGE SCALE GENOMIC DNA]</scope>
    <source>
        <strain evidence="12">1611_PpyrPB1</strain>
        <tissue evidence="12">Whole body</tissue>
    </source>
</reference>
<keyword evidence="5" id="KW-0479">Metal-binding</keyword>
<dbReference type="GO" id="GO:0008270">
    <property type="term" value="F:zinc ion binding"/>
    <property type="evidence" value="ECO:0007669"/>
    <property type="project" value="InterPro"/>
</dbReference>
<organism evidence="11">
    <name type="scientific">Photinus pyralis</name>
    <name type="common">Common eastern firefly</name>
    <name type="synonym">Lampyris pyralis</name>
    <dbReference type="NCBI Taxonomy" id="7054"/>
    <lineage>
        <taxon>Eukaryota</taxon>
        <taxon>Metazoa</taxon>
        <taxon>Ecdysozoa</taxon>
        <taxon>Arthropoda</taxon>
        <taxon>Hexapoda</taxon>
        <taxon>Insecta</taxon>
        <taxon>Pterygota</taxon>
        <taxon>Neoptera</taxon>
        <taxon>Endopterygota</taxon>
        <taxon>Coleoptera</taxon>
        <taxon>Polyphaga</taxon>
        <taxon>Elateriformia</taxon>
        <taxon>Elateroidea</taxon>
        <taxon>Lampyridae</taxon>
        <taxon>Lampyrinae</taxon>
        <taxon>Photinus</taxon>
    </lineage>
</organism>
<dbReference type="PRINTS" id="PR00765">
    <property type="entry name" value="CRBOXYPTASEA"/>
</dbReference>
<evidence type="ECO:0000256" key="3">
    <source>
        <dbReference type="ARBA" id="ARBA00022645"/>
    </source>
</evidence>
<dbReference type="PROSITE" id="PS00133">
    <property type="entry name" value="CARBOXYPEPT_ZN_2"/>
    <property type="match status" value="1"/>
</dbReference>
<dbReference type="SUPFAM" id="SSF49464">
    <property type="entry name" value="Carboxypeptidase regulatory domain-like"/>
    <property type="match status" value="1"/>
</dbReference>
<evidence type="ECO:0000313" key="11">
    <source>
        <dbReference type="EMBL" id="JAV86520.1"/>
    </source>
</evidence>
<dbReference type="InterPro" id="IPR000834">
    <property type="entry name" value="Peptidase_M14"/>
</dbReference>
<dbReference type="PROSITE" id="PS00132">
    <property type="entry name" value="CARBOXYPEPT_ZN_1"/>
    <property type="match status" value="1"/>
</dbReference>
<dbReference type="PROSITE" id="PS52035">
    <property type="entry name" value="PEPTIDASE_M14"/>
    <property type="match status" value="1"/>
</dbReference>
<name>A0A1Y1MPB3_PHOPY</name>
<evidence type="ECO:0000256" key="6">
    <source>
        <dbReference type="ARBA" id="ARBA00022801"/>
    </source>
</evidence>
<keyword evidence="8" id="KW-0325">Glycoprotein</keyword>
<accession>A0A1Y1MPB3</accession>
<gene>
    <name evidence="12" type="ORF">PPYR_06610</name>
</gene>
<dbReference type="InterPro" id="IPR057247">
    <property type="entry name" value="CARBOXYPEPT_ZN_2"/>
</dbReference>
<comment type="similarity">
    <text evidence="2 9">Belongs to the peptidase M14 family.</text>
</comment>
<dbReference type="InParanoid" id="A0A1Y1MPB3"/>
<comment type="cofactor">
    <cofactor evidence="1">
        <name>Zn(2+)</name>
        <dbReference type="ChEBI" id="CHEBI:29105"/>
    </cofactor>
</comment>
<evidence type="ECO:0000313" key="12">
    <source>
        <dbReference type="EMBL" id="KAB0798730.1"/>
    </source>
</evidence>
<dbReference type="AlphaFoldDB" id="A0A1Y1MPB3"/>
<sequence length="482" mass="54540">MRIYLCAFITVFTLNGLFTLDFSYHKYEELTNILKKFSQSYPKLSPSLKSIGNSKEGRRLWVLELTAVNRSAVGVPNVKLIGNIHGNEAVGRELLLHLIEYLGENYESDPTVTWIMKNTRIYILPSMNPDGFEKASEGMCVGEHGRCNVRNMDLNRNFPDFYVENMYPTQPESDAIQRWMDKIPFILSASLHGGALVANYPFDTVKELTSLPTNPPSISADDDVFVDLAKVYANRHPKMHLGLACPDGGKNFTGGITNGAAWYPFQGGMQDFNYFKHGCMELTLEISCCKYPSAKELPHLWEDNREALIEYITQAHRGVRGTIYDSRNQKPIAKARLKVIGREMTFNSSKLGEFWRILLPGKYRLEITATGYHSNIVPFEVIDHKNALPQPTVLSIPLYHSSLPKPTPPPTKPTTLFPPHFFTSTHPLLPAQDIKNYSKDIRSQNIYDDPVTLPRRNSINSVSMTIANAWVIYTLVILMVMS</sequence>
<proteinExistence type="inferred from homology"/>
<dbReference type="Proteomes" id="UP000327044">
    <property type="component" value="Unassembled WGS sequence"/>
</dbReference>
<keyword evidence="4" id="KW-0645">Protease</keyword>
<feature type="domain" description="Peptidase M14" evidence="10">
    <location>
        <begin position="23"/>
        <end position="315"/>
    </location>
</feature>
<protein>
    <recommendedName>
        <fullName evidence="10">Peptidase M14 domain-containing protein</fullName>
    </recommendedName>
</protein>
<dbReference type="PANTHER" id="PTHR11532:SF84">
    <property type="entry name" value="CARBOXYPEPTIDASE M"/>
    <property type="match status" value="1"/>
</dbReference>
<dbReference type="Pfam" id="PF00246">
    <property type="entry name" value="Peptidase_M14"/>
    <property type="match status" value="1"/>
</dbReference>
<dbReference type="SMART" id="SM00631">
    <property type="entry name" value="Zn_pept"/>
    <property type="match status" value="1"/>
</dbReference>
<keyword evidence="3" id="KW-0121">Carboxypeptidase</keyword>
<evidence type="ECO:0000256" key="7">
    <source>
        <dbReference type="ARBA" id="ARBA00022833"/>
    </source>
</evidence>
<dbReference type="Gene3D" id="2.60.40.1120">
    <property type="entry name" value="Carboxypeptidase-like, regulatory domain"/>
    <property type="match status" value="1"/>
</dbReference>
<keyword evidence="6" id="KW-0378">Hydrolase</keyword>
<dbReference type="SUPFAM" id="SSF53187">
    <property type="entry name" value="Zn-dependent exopeptidases"/>
    <property type="match status" value="1"/>
</dbReference>
<evidence type="ECO:0000256" key="2">
    <source>
        <dbReference type="ARBA" id="ARBA00005988"/>
    </source>
</evidence>
<keyword evidence="7" id="KW-0862">Zinc</keyword>
<dbReference type="GO" id="GO:0005615">
    <property type="term" value="C:extracellular space"/>
    <property type="evidence" value="ECO:0007669"/>
    <property type="project" value="TreeGrafter"/>
</dbReference>
<reference evidence="12" key="3">
    <citation type="submission" date="2019-08" db="EMBL/GenBank/DDBJ databases">
        <authorList>
            <consortium name="Photinus pyralis genome working group"/>
            <person name="Fallon T.R."/>
            <person name="Sander Lower S.E."/>
            <person name="Weng J.-K."/>
        </authorList>
    </citation>
    <scope>NUCLEOTIDE SEQUENCE</scope>
    <source>
        <strain evidence="12">1611_PpyrPB1</strain>
        <tissue evidence="12">Whole body</tissue>
    </source>
</reference>
<keyword evidence="13" id="KW-1185">Reference proteome</keyword>
<dbReference type="FunFam" id="3.40.630.10:FF:000020">
    <property type="entry name" value="Carboxypeptidase D"/>
    <property type="match status" value="1"/>
</dbReference>
<dbReference type="InterPro" id="IPR057246">
    <property type="entry name" value="CARBOXYPEPT_ZN_1"/>
</dbReference>
<evidence type="ECO:0000256" key="8">
    <source>
        <dbReference type="ARBA" id="ARBA00023180"/>
    </source>
</evidence>
<dbReference type="EMBL" id="GEZM01028009">
    <property type="protein sequence ID" value="JAV86520.1"/>
    <property type="molecule type" value="Transcribed_RNA"/>
</dbReference>
<evidence type="ECO:0000256" key="1">
    <source>
        <dbReference type="ARBA" id="ARBA00001947"/>
    </source>
</evidence>
<evidence type="ECO:0000256" key="9">
    <source>
        <dbReference type="PROSITE-ProRule" id="PRU01379"/>
    </source>
</evidence>
<dbReference type="EMBL" id="VVIM01000005">
    <property type="protein sequence ID" value="KAB0798730.1"/>
    <property type="molecule type" value="Genomic_DNA"/>
</dbReference>
<dbReference type="GO" id="GO:0016485">
    <property type="term" value="P:protein processing"/>
    <property type="evidence" value="ECO:0007669"/>
    <property type="project" value="TreeGrafter"/>
</dbReference>
<evidence type="ECO:0000313" key="13">
    <source>
        <dbReference type="Proteomes" id="UP000327044"/>
    </source>
</evidence>
<evidence type="ECO:0000256" key="4">
    <source>
        <dbReference type="ARBA" id="ARBA00022670"/>
    </source>
</evidence>
<dbReference type="InterPro" id="IPR050753">
    <property type="entry name" value="Peptidase_M14_domain"/>
</dbReference>
<dbReference type="InterPro" id="IPR008969">
    <property type="entry name" value="CarboxyPept-like_regulatory"/>
</dbReference>
<dbReference type="CDD" id="cd03858">
    <property type="entry name" value="M14_CP_N-E_like"/>
    <property type="match status" value="1"/>
</dbReference>
<reference evidence="11" key="1">
    <citation type="journal article" date="2016" name="Sci. Rep.">
        <title>Molecular characterization of firefly nuptial gifts: a multi-omics approach sheds light on postcopulatory sexual selection.</title>
        <authorList>
            <person name="Al-Wathiqui N."/>
            <person name="Fallon T.R."/>
            <person name="South A."/>
            <person name="Weng J.K."/>
            <person name="Lewis S.M."/>
        </authorList>
    </citation>
    <scope>NUCLEOTIDE SEQUENCE</scope>
</reference>
<dbReference type="GO" id="GO:0004181">
    <property type="term" value="F:metallocarboxypeptidase activity"/>
    <property type="evidence" value="ECO:0007669"/>
    <property type="project" value="InterPro"/>
</dbReference>
<dbReference type="Gene3D" id="3.40.630.10">
    <property type="entry name" value="Zn peptidases"/>
    <property type="match status" value="1"/>
</dbReference>
<dbReference type="Pfam" id="PF13620">
    <property type="entry name" value="CarboxypepD_reg"/>
    <property type="match status" value="1"/>
</dbReference>
<evidence type="ECO:0000256" key="5">
    <source>
        <dbReference type="ARBA" id="ARBA00022723"/>
    </source>
</evidence>
<dbReference type="GO" id="GO:0006518">
    <property type="term" value="P:peptide metabolic process"/>
    <property type="evidence" value="ECO:0007669"/>
    <property type="project" value="TreeGrafter"/>
</dbReference>